<name>A0ABQ5PBH3_9ACTN</name>
<comment type="caution">
    <text evidence="2">The sequence shown here is derived from an EMBL/GenBank/DDBJ whole genome shotgun (WGS) entry which is preliminary data.</text>
</comment>
<dbReference type="RefSeq" id="WP_323451842.1">
    <property type="nucleotide sequence ID" value="NZ_BSBI01000028.1"/>
</dbReference>
<dbReference type="EMBL" id="BSBI01000028">
    <property type="protein sequence ID" value="GLF99917.1"/>
    <property type="molecule type" value="Genomic_DNA"/>
</dbReference>
<dbReference type="Proteomes" id="UP001291653">
    <property type="component" value="Unassembled WGS sequence"/>
</dbReference>
<dbReference type="InterPro" id="IPR001356">
    <property type="entry name" value="HD"/>
</dbReference>
<protein>
    <recommendedName>
        <fullName evidence="4">DNA-binding protein</fullName>
    </recommendedName>
</protein>
<evidence type="ECO:0000256" key="1">
    <source>
        <dbReference type="SAM" id="MobiDB-lite"/>
    </source>
</evidence>
<feature type="region of interest" description="Disordered" evidence="1">
    <location>
        <begin position="258"/>
        <end position="280"/>
    </location>
</feature>
<sequence>MTSTDALQKAFADLPDQITRTEIAAAAGLTETGVQNWFDAYPDFPPVVGKGGRFHLRDRDLVLAWLLGHPELLDSHRRGPKDLTERARSARPSNPVDEFLTVKETAQALGVSREAVQYYIASSAPGTTSDPFPPAIRQGRASLRSWPAVRSWVLRRADPLPGGNVSWEQLRPWLLAVHEQEKDEPDQGHDDKGLTYAQRDVLERARVATANGYQVPAEWTAEALGLDTLPVDEPDAAPKRLALTDLARELETSSGSLRGYVRRYPPGVRDPFPAADARGTRNVEDVRAWLRRSGPLAP</sequence>
<evidence type="ECO:0008006" key="4">
    <source>
        <dbReference type="Google" id="ProtNLM"/>
    </source>
</evidence>
<gene>
    <name evidence="2" type="ORF">SYYSPA8_36490</name>
</gene>
<organism evidence="2 3">
    <name type="scientific">Streptomyces yaizuensis</name>
    <dbReference type="NCBI Taxonomy" id="2989713"/>
    <lineage>
        <taxon>Bacteria</taxon>
        <taxon>Bacillati</taxon>
        <taxon>Actinomycetota</taxon>
        <taxon>Actinomycetes</taxon>
        <taxon>Kitasatosporales</taxon>
        <taxon>Streptomycetaceae</taxon>
        <taxon>Streptomyces</taxon>
    </lineage>
</organism>
<reference evidence="2 3" key="1">
    <citation type="submission" date="2022-10" db="EMBL/GenBank/DDBJ databases">
        <title>Draft genome sequence of Streptomyces sp. YSPA8.</title>
        <authorList>
            <person name="Moriuchi R."/>
            <person name="Dohra H."/>
            <person name="Yamamura H."/>
            <person name="Kodani S."/>
        </authorList>
    </citation>
    <scope>NUCLEOTIDE SEQUENCE [LARGE SCALE GENOMIC DNA]</scope>
    <source>
        <strain evidence="2 3">YSPA8</strain>
    </source>
</reference>
<dbReference type="CDD" id="cd00086">
    <property type="entry name" value="homeodomain"/>
    <property type="match status" value="1"/>
</dbReference>
<evidence type="ECO:0000313" key="2">
    <source>
        <dbReference type="EMBL" id="GLF99917.1"/>
    </source>
</evidence>
<proteinExistence type="predicted"/>
<accession>A0ABQ5PBH3</accession>
<evidence type="ECO:0000313" key="3">
    <source>
        <dbReference type="Proteomes" id="UP001291653"/>
    </source>
</evidence>
<keyword evidence="3" id="KW-1185">Reference proteome</keyword>